<feature type="transmembrane region" description="Helical" evidence="6">
    <location>
        <begin position="324"/>
        <end position="347"/>
    </location>
</feature>
<dbReference type="STRING" id="1314790.A0A1Y1YR15"/>
<feature type="transmembrane region" description="Helical" evidence="6">
    <location>
        <begin position="264"/>
        <end position="284"/>
    </location>
</feature>
<feature type="transmembrane region" description="Helical" evidence="6">
    <location>
        <begin position="58"/>
        <end position="78"/>
    </location>
</feature>
<evidence type="ECO:0000313" key="7">
    <source>
        <dbReference type="EMBL" id="ORY00406.1"/>
    </source>
</evidence>
<dbReference type="InParanoid" id="A0A1Y1YR15"/>
<dbReference type="EMBL" id="MCFE01000083">
    <property type="protein sequence ID" value="ORY00406.1"/>
    <property type="molecule type" value="Genomic_DNA"/>
</dbReference>
<proteinExistence type="inferred from homology"/>
<comment type="similarity">
    <text evidence="2 5">Belongs to the CDP-alcohol phosphatidyltransferase class-I family.</text>
</comment>
<keyword evidence="6" id="KW-0812">Transmembrane</keyword>
<comment type="subcellular location">
    <subcellularLocation>
        <location evidence="1">Membrane</location>
    </subcellularLocation>
</comment>
<dbReference type="InterPro" id="IPR043130">
    <property type="entry name" value="CDP-OH_PTrfase_TM_dom"/>
</dbReference>
<gene>
    <name evidence="7" type="ORF">K493DRAFT_278810</name>
</gene>
<accession>A0A1Y1YR15</accession>
<feature type="transmembrane region" description="Helical" evidence="6">
    <location>
        <begin position="84"/>
        <end position="103"/>
    </location>
</feature>
<dbReference type="AlphaFoldDB" id="A0A1Y1YR15"/>
<dbReference type="GO" id="GO:0008654">
    <property type="term" value="P:phospholipid biosynthetic process"/>
    <property type="evidence" value="ECO:0007669"/>
    <property type="project" value="InterPro"/>
</dbReference>
<dbReference type="PIRSF" id="PIRSF015665">
    <property type="entry name" value="CHOPT"/>
    <property type="match status" value="1"/>
</dbReference>
<dbReference type="Pfam" id="PF01066">
    <property type="entry name" value="CDP-OH_P_transf"/>
    <property type="match status" value="1"/>
</dbReference>
<dbReference type="PROSITE" id="PS00379">
    <property type="entry name" value="CDP_ALCOHOL_P_TRANSF"/>
    <property type="match status" value="1"/>
</dbReference>
<keyword evidence="4 6" id="KW-0472">Membrane</keyword>
<dbReference type="FunCoup" id="A0A1Y1YR15">
    <property type="interactions" value="507"/>
</dbReference>
<organism evidence="7 8">
    <name type="scientific">Basidiobolus meristosporus CBS 931.73</name>
    <dbReference type="NCBI Taxonomy" id="1314790"/>
    <lineage>
        <taxon>Eukaryota</taxon>
        <taxon>Fungi</taxon>
        <taxon>Fungi incertae sedis</taxon>
        <taxon>Zoopagomycota</taxon>
        <taxon>Entomophthoromycotina</taxon>
        <taxon>Basidiobolomycetes</taxon>
        <taxon>Basidiobolales</taxon>
        <taxon>Basidiobolaceae</taxon>
        <taxon>Basidiobolus</taxon>
    </lineage>
</organism>
<reference evidence="7 8" key="1">
    <citation type="submission" date="2016-07" db="EMBL/GenBank/DDBJ databases">
        <title>Pervasive Adenine N6-methylation of Active Genes in Fungi.</title>
        <authorList>
            <consortium name="DOE Joint Genome Institute"/>
            <person name="Mondo S.J."/>
            <person name="Dannebaum R.O."/>
            <person name="Kuo R.C."/>
            <person name="Labutti K."/>
            <person name="Haridas S."/>
            <person name="Kuo A."/>
            <person name="Salamov A."/>
            <person name="Ahrendt S.R."/>
            <person name="Lipzen A."/>
            <person name="Sullivan W."/>
            <person name="Andreopoulos W.B."/>
            <person name="Clum A."/>
            <person name="Lindquist E."/>
            <person name="Daum C."/>
            <person name="Ramamoorthy G.K."/>
            <person name="Gryganskyi A."/>
            <person name="Culley D."/>
            <person name="Magnuson J.K."/>
            <person name="James T.Y."/>
            <person name="O'Malley M.A."/>
            <person name="Stajich J.E."/>
            <person name="Spatafora J.W."/>
            <person name="Visel A."/>
            <person name="Grigoriev I.V."/>
        </authorList>
    </citation>
    <scope>NUCLEOTIDE SEQUENCE [LARGE SCALE GENOMIC DNA]</scope>
    <source>
        <strain evidence="7 8">CBS 931.73</strain>
    </source>
</reference>
<evidence type="ECO:0000313" key="8">
    <source>
        <dbReference type="Proteomes" id="UP000193498"/>
    </source>
</evidence>
<dbReference type="GO" id="GO:0016780">
    <property type="term" value="F:phosphotransferase activity, for other substituted phosphate groups"/>
    <property type="evidence" value="ECO:0007669"/>
    <property type="project" value="InterPro"/>
</dbReference>
<feature type="transmembrane region" description="Helical" evidence="6">
    <location>
        <begin position="231"/>
        <end position="252"/>
    </location>
</feature>
<keyword evidence="6" id="KW-1133">Transmembrane helix</keyword>
<evidence type="ECO:0000256" key="4">
    <source>
        <dbReference type="ARBA" id="ARBA00023136"/>
    </source>
</evidence>
<dbReference type="PANTHER" id="PTHR10414">
    <property type="entry name" value="ETHANOLAMINEPHOSPHOTRANSFERASE"/>
    <property type="match status" value="1"/>
</dbReference>
<evidence type="ECO:0000256" key="6">
    <source>
        <dbReference type="SAM" id="Phobius"/>
    </source>
</evidence>
<feature type="transmembrane region" description="Helical" evidence="6">
    <location>
        <begin position="148"/>
        <end position="165"/>
    </location>
</feature>
<evidence type="ECO:0000256" key="1">
    <source>
        <dbReference type="ARBA" id="ARBA00004370"/>
    </source>
</evidence>
<keyword evidence="8" id="KW-1185">Reference proteome</keyword>
<protein>
    <submittedName>
        <fullName evidence="7">sn-1,2-diacylglycerol cholinephosphotransferase</fullName>
    </submittedName>
</protein>
<feature type="transmembrane region" description="Helical" evidence="6">
    <location>
        <begin position="296"/>
        <end position="312"/>
    </location>
</feature>
<dbReference type="InterPro" id="IPR014472">
    <property type="entry name" value="CHOPT"/>
</dbReference>
<dbReference type="InterPro" id="IPR048254">
    <property type="entry name" value="CDP_ALCOHOL_P_TRANSF_CS"/>
</dbReference>
<feature type="transmembrane region" description="Helical" evidence="6">
    <location>
        <begin position="359"/>
        <end position="381"/>
    </location>
</feature>
<keyword evidence="3 5" id="KW-0808">Transferase</keyword>
<dbReference type="GO" id="GO:0016020">
    <property type="term" value="C:membrane"/>
    <property type="evidence" value="ECO:0007669"/>
    <property type="project" value="UniProtKB-SubCell"/>
</dbReference>
<sequence>MGVFGLSTKSEYVSDEALKNLRLYKYAAEDKSYLSQYILRHYWNACVDLFPLWMAPNLITLCGLGFVIVNFFCALYFIPDLESYASPWLYYSFAAGIWLYSTFDNVDGKQARRTGTSSPLGELFDHGCDALNCSIGGIVQAAGMGLGFSWYTVLITGLTTIPFYLSTWEEYHTGVLYLGVINGPTEGLVMSCVCNILTGIYGPQLWRSLVVDILGDLTPSFIPEGTNLIDLMFVFMYSLIVFVHSPACFIAVKRACEKKKQSYLSALLQLFPMTVYLLAIYFWLASPYSVVLKEHLILFIITAGIVFGRMATKIILSHVTKSEFPMFTVLIAPLVVGAVATNAPIWFNTKPVFTPATEYYFLVGFFVFALIAYSHWALLVIDRFCSYLKISCLTIPHKKHQN</sequence>
<name>A0A1Y1YR15_9FUNG</name>
<evidence type="ECO:0000256" key="5">
    <source>
        <dbReference type="RuleBase" id="RU003750"/>
    </source>
</evidence>
<dbReference type="OrthoDB" id="196717at2759"/>
<comment type="caution">
    <text evidence="7">The sequence shown here is derived from an EMBL/GenBank/DDBJ whole genome shotgun (WGS) entry which is preliminary data.</text>
</comment>
<dbReference type="PANTHER" id="PTHR10414:SF77">
    <property type="entry name" value="CDP-ALCOHOL PHOSPHATIDYLTRANSFERASE FAMILY PROTEIN"/>
    <property type="match status" value="1"/>
</dbReference>
<dbReference type="Gene3D" id="1.20.120.1760">
    <property type="match status" value="1"/>
</dbReference>
<dbReference type="InterPro" id="IPR000462">
    <property type="entry name" value="CDP-OH_P_trans"/>
</dbReference>
<dbReference type="Proteomes" id="UP000193498">
    <property type="component" value="Unassembled WGS sequence"/>
</dbReference>
<evidence type="ECO:0000256" key="2">
    <source>
        <dbReference type="ARBA" id="ARBA00010441"/>
    </source>
</evidence>
<evidence type="ECO:0000256" key="3">
    <source>
        <dbReference type="ARBA" id="ARBA00022679"/>
    </source>
</evidence>